<gene>
    <name evidence="2" type="ORF">Scep_030943</name>
</gene>
<dbReference type="PANTHER" id="PTHR31865">
    <property type="entry name" value="OSJNBA0071G03.3 PROTEIN"/>
    <property type="match status" value="1"/>
</dbReference>
<organism evidence="2 3">
    <name type="scientific">Stephania cephalantha</name>
    <dbReference type="NCBI Taxonomy" id="152367"/>
    <lineage>
        <taxon>Eukaryota</taxon>
        <taxon>Viridiplantae</taxon>
        <taxon>Streptophyta</taxon>
        <taxon>Embryophyta</taxon>
        <taxon>Tracheophyta</taxon>
        <taxon>Spermatophyta</taxon>
        <taxon>Magnoliopsida</taxon>
        <taxon>Ranunculales</taxon>
        <taxon>Menispermaceae</taxon>
        <taxon>Menispermoideae</taxon>
        <taxon>Cissampelideae</taxon>
        <taxon>Stephania</taxon>
    </lineage>
</organism>
<dbReference type="AlphaFoldDB" id="A0AAP0E413"/>
<dbReference type="Proteomes" id="UP001419268">
    <property type="component" value="Unassembled WGS sequence"/>
</dbReference>
<proteinExistence type="predicted"/>
<feature type="compositionally biased region" description="Basic and acidic residues" evidence="1">
    <location>
        <begin position="1"/>
        <end position="11"/>
    </location>
</feature>
<evidence type="ECO:0000256" key="1">
    <source>
        <dbReference type="SAM" id="MobiDB-lite"/>
    </source>
</evidence>
<feature type="compositionally biased region" description="Basic residues" evidence="1">
    <location>
        <begin position="41"/>
        <end position="57"/>
    </location>
</feature>
<name>A0AAP0E413_9MAGN</name>
<feature type="region of interest" description="Disordered" evidence="1">
    <location>
        <begin position="1"/>
        <end position="68"/>
    </location>
</feature>
<evidence type="ECO:0000313" key="2">
    <source>
        <dbReference type="EMBL" id="KAK9084472.1"/>
    </source>
</evidence>
<protein>
    <submittedName>
        <fullName evidence="2">Uncharacterized protein</fullName>
    </submittedName>
</protein>
<comment type="caution">
    <text evidence="2">The sequence shown here is derived from an EMBL/GenBank/DDBJ whole genome shotgun (WGS) entry which is preliminary data.</text>
</comment>
<dbReference type="PANTHER" id="PTHR31865:SF2">
    <property type="entry name" value="OSJNBA0004B13.24 PROTEIN"/>
    <property type="match status" value="1"/>
</dbReference>
<reference evidence="2 3" key="1">
    <citation type="submission" date="2024-01" db="EMBL/GenBank/DDBJ databases">
        <title>Genome assemblies of Stephania.</title>
        <authorList>
            <person name="Yang L."/>
        </authorList>
    </citation>
    <scope>NUCLEOTIDE SEQUENCE [LARGE SCALE GENOMIC DNA]</scope>
    <source>
        <strain evidence="2">JXDWG</strain>
        <tissue evidence="2">Leaf</tissue>
    </source>
</reference>
<sequence>MAEDEDHHVDHDDQEEEEEVVMRMRSSSDDDDDDDDEQRRMMMKTRRERWLEKKKKQSSSSSSSSGETWRRYCMDLEEVRGCRDLGFQFMDSNSYASTNSPIAAWRISSPAGDDPKEIKARLKIWAHAVALVSSAASRHL</sequence>
<accession>A0AAP0E413</accession>
<keyword evidence="3" id="KW-1185">Reference proteome</keyword>
<evidence type="ECO:0000313" key="3">
    <source>
        <dbReference type="Proteomes" id="UP001419268"/>
    </source>
</evidence>
<dbReference type="EMBL" id="JBBNAG010000013">
    <property type="protein sequence ID" value="KAK9084472.1"/>
    <property type="molecule type" value="Genomic_DNA"/>
</dbReference>